<dbReference type="EMBL" id="ABDF02000079">
    <property type="protein sequence ID" value="EHK20574.1"/>
    <property type="molecule type" value="Genomic_DNA"/>
</dbReference>
<keyword evidence="3" id="KW-1185">Reference proteome</keyword>
<dbReference type="Proteomes" id="UP000007115">
    <property type="component" value="Unassembled WGS sequence"/>
</dbReference>
<feature type="compositionally biased region" description="Polar residues" evidence="1">
    <location>
        <begin position="215"/>
        <end position="231"/>
    </location>
</feature>
<gene>
    <name evidence="2" type="ORF">TRIVIDRAFT_223891</name>
</gene>
<evidence type="ECO:0000313" key="3">
    <source>
        <dbReference type="Proteomes" id="UP000007115"/>
    </source>
</evidence>
<evidence type="ECO:0000256" key="1">
    <source>
        <dbReference type="SAM" id="MobiDB-lite"/>
    </source>
</evidence>
<comment type="caution">
    <text evidence="2">The sequence shown here is derived from an EMBL/GenBank/DDBJ whole genome shotgun (WGS) entry which is preliminary data.</text>
</comment>
<dbReference type="VEuPathDB" id="FungiDB:TRIVIDRAFT_223891"/>
<organism evidence="2 3">
    <name type="scientific">Hypocrea virens (strain Gv29-8 / FGSC 10586)</name>
    <name type="common">Gliocladium virens</name>
    <name type="synonym">Trichoderma virens</name>
    <dbReference type="NCBI Taxonomy" id="413071"/>
    <lineage>
        <taxon>Eukaryota</taxon>
        <taxon>Fungi</taxon>
        <taxon>Dikarya</taxon>
        <taxon>Ascomycota</taxon>
        <taxon>Pezizomycotina</taxon>
        <taxon>Sordariomycetes</taxon>
        <taxon>Hypocreomycetidae</taxon>
        <taxon>Hypocreales</taxon>
        <taxon>Hypocreaceae</taxon>
        <taxon>Trichoderma</taxon>
    </lineage>
</organism>
<sequence length="342" mass="38597">MAVTLLQALTKRNPALENFAHEGSNTTSPDWKKVENWRPWKEFNFKNLLSVYQDALAVTGDPPELEHACDYDREIWDEHSLDIFLVRFIFPAVNWALNQAAPTLGWGNKSIYLAPGSWTGMSDWALVSKEQMPAGYQNLLPGDTKLSNKWRPEMRESRNDYTRYQWSLPVSQVSSYALDSGCRYGFIITDLQLIVLRFSREPIGQGLALSRSRRQPQQTHQRIASGSTDVSSQFEAMSFESSGAASYASGNHNDREYAPPEYVIIPWDAHGEKLTMKMALFCLCLMAAGGEGKIDVSYPPLDSWRSDMQGFRHNASGRFLEILPIDAVIFNSREAEPGVSQT</sequence>
<evidence type="ECO:0000313" key="2">
    <source>
        <dbReference type="EMBL" id="EHK20574.1"/>
    </source>
</evidence>
<dbReference type="AlphaFoldDB" id="G9MYF2"/>
<dbReference type="GeneID" id="25791818"/>
<dbReference type="HOGENOM" id="CLU_036015_0_0_1"/>
<dbReference type="eggNOG" id="ENOG502SUYN">
    <property type="taxonomic scope" value="Eukaryota"/>
</dbReference>
<accession>G9MYF2</accession>
<feature type="region of interest" description="Disordered" evidence="1">
    <location>
        <begin position="208"/>
        <end position="231"/>
    </location>
</feature>
<name>G9MYF2_HYPVG</name>
<reference evidence="2 3" key="1">
    <citation type="journal article" date="2011" name="Genome Biol.">
        <title>Comparative genome sequence analysis underscores mycoparasitism as the ancestral life style of Trichoderma.</title>
        <authorList>
            <person name="Kubicek C.P."/>
            <person name="Herrera-Estrella A."/>
            <person name="Seidl-Seiboth V."/>
            <person name="Martinez D.A."/>
            <person name="Druzhinina I.S."/>
            <person name="Thon M."/>
            <person name="Zeilinger S."/>
            <person name="Casas-Flores S."/>
            <person name="Horwitz B.A."/>
            <person name="Mukherjee P.K."/>
            <person name="Mukherjee M."/>
            <person name="Kredics L."/>
            <person name="Alcaraz L.D."/>
            <person name="Aerts A."/>
            <person name="Antal Z."/>
            <person name="Atanasova L."/>
            <person name="Cervantes-Badillo M.G."/>
            <person name="Challacombe J."/>
            <person name="Chertkov O."/>
            <person name="McCluskey K."/>
            <person name="Coulpier F."/>
            <person name="Deshpande N."/>
            <person name="von Doehren H."/>
            <person name="Ebbole D.J."/>
            <person name="Esquivel-Naranjo E.U."/>
            <person name="Fekete E."/>
            <person name="Flipphi M."/>
            <person name="Glaser F."/>
            <person name="Gomez-Rodriguez E.Y."/>
            <person name="Gruber S."/>
            <person name="Han C."/>
            <person name="Henrissat B."/>
            <person name="Hermosa R."/>
            <person name="Hernandez-Onate M."/>
            <person name="Karaffa L."/>
            <person name="Kosti I."/>
            <person name="Le Crom S."/>
            <person name="Lindquist E."/>
            <person name="Lucas S."/>
            <person name="Luebeck M."/>
            <person name="Luebeck P.S."/>
            <person name="Margeot A."/>
            <person name="Metz B."/>
            <person name="Misra M."/>
            <person name="Nevalainen H."/>
            <person name="Omann M."/>
            <person name="Packer N."/>
            <person name="Perrone G."/>
            <person name="Uresti-Rivera E.E."/>
            <person name="Salamov A."/>
            <person name="Schmoll M."/>
            <person name="Seiboth B."/>
            <person name="Shapiro H."/>
            <person name="Sukno S."/>
            <person name="Tamayo-Ramos J.A."/>
            <person name="Tisch D."/>
            <person name="Wiest A."/>
            <person name="Wilkinson H.H."/>
            <person name="Zhang M."/>
            <person name="Coutinho P.M."/>
            <person name="Kenerley C.M."/>
            <person name="Monte E."/>
            <person name="Baker S.E."/>
            <person name="Grigoriev I.V."/>
        </authorList>
    </citation>
    <scope>NUCLEOTIDE SEQUENCE [LARGE SCALE GENOMIC DNA]</scope>
    <source>
        <strain evidence="3">Gv29-8 / FGSC 10586</strain>
    </source>
</reference>
<dbReference type="STRING" id="413071.G9MYF2"/>
<dbReference type="OrthoDB" id="4367324at2759"/>
<protein>
    <submittedName>
        <fullName evidence="2">Uncharacterized protein</fullName>
    </submittedName>
</protein>
<dbReference type="RefSeq" id="XP_013954769.1">
    <property type="nucleotide sequence ID" value="XM_014099294.1"/>
</dbReference>
<dbReference type="InParanoid" id="G9MYF2"/>
<dbReference type="OMA" id="LICMSIM"/>
<proteinExistence type="predicted"/>